<evidence type="ECO:0000256" key="1">
    <source>
        <dbReference type="SAM" id="SignalP"/>
    </source>
</evidence>
<evidence type="ECO:0000313" key="3">
    <source>
        <dbReference type="Proteomes" id="UP000198224"/>
    </source>
</evidence>
<dbReference type="AlphaFoldDB" id="A0A1C4YKS0"/>
<feature type="signal peptide" evidence="1">
    <location>
        <begin position="1"/>
        <end position="35"/>
    </location>
</feature>
<dbReference type="InterPro" id="IPR023833">
    <property type="entry name" value="Signal_pept_SipW-depend-type"/>
</dbReference>
<dbReference type="NCBIfam" id="TIGR04088">
    <property type="entry name" value="cognate_SipW"/>
    <property type="match status" value="1"/>
</dbReference>
<feature type="chain" id="PRO_5008709275" evidence="1">
    <location>
        <begin position="36"/>
        <end position="210"/>
    </location>
</feature>
<name>A0A1C4YKS0_9ACTN</name>
<evidence type="ECO:0000313" key="2">
    <source>
        <dbReference type="EMBL" id="SCF21256.1"/>
    </source>
</evidence>
<keyword evidence="3" id="KW-1185">Reference proteome</keyword>
<dbReference type="RefSeq" id="WP_197699232.1">
    <property type="nucleotide sequence ID" value="NZ_LT607409.1"/>
</dbReference>
<keyword evidence="1" id="KW-0732">Signal</keyword>
<accession>A0A1C4YKS0</accession>
<gene>
    <name evidence="2" type="ORF">GA0070612_4890</name>
</gene>
<proteinExistence type="predicted"/>
<protein>
    <submittedName>
        <fullName evidence="2">SipW-cognate class signal peptide</fullName>
    </submittedName>
</protein>
<organism evidence="2 3">
    <name type="scientific">Micromonospora chokoriensis</name>
    <dbReference type="NCBI Taxonomy" id="356851"/>
    <lineage>
        <taxon>Bacteria</taxon>
        <taxon>Bacillati</taxon>
        <taxon>Actinomycetota</taxon>
        <taxon>Actinomycetes</taxon>
        <taxon>Micromonosporales</taxon>
        <taxon>Micromonosporaceae</taxon>
        <taxon>Micromonospora</taxon>
    </lineage>
</organism>
<sequence length="210" mass="21414">MVNRRTPAGTPRLRRTRAVLAGALVLGLGTTSTLAAWTDSEYGTGSFGASVFGTESQTASSTWASHTPVSNAATLAFNATAMSPTVSFYAFLDIRTTATTNVGGTVALTGSSNNSGALLPALEYRAVRTATTSTTCAAAAFTGTPTWIVGPSYSAITSVPGSPVSSAITVPSGATPQLRFCFEVRIQSGASNAYQGTTGTVTWEFTATST</sequence>
<dbReference type="EMBL" id="LT607409">
    <property type="protein sequence ID" value="SCF21256.1"/>
    <property type="molecule type" value="Genomic_DNA"/>
</dbReference>
<reference evidence="3" key="1">
    <citation type="submission" date="2016-06" db="EMBL/GenBank/DDBJ databases">
        <authorList>
            <person name="Varghese N."/>
            <person name="Submissions Spin"/>
        </authorList>
    </citation>
    <scope>NUCLEOTIDE SEQUENCE [LARGE SCALE GENOMIC DNA]</scope>
    <source>
        <strain evidence="3">DSM 45160</strain>
    </source>
</reference>
<dbReference type="Proteomes" id="UP000198224">
    <property type="component" value="Chromosome I"/>
</dbReference>